<organism evidence="5 6">
    <name type="scientific">Sphingopyxis bauzanensis</name>
    <dbReference type="NCBI Taxonomy" id="651663"/>
    <lineage>
        <taxon>Bacteria</taxon>
        <taxon>Pseudomonadati</taxon>
        <taxon>Pseudomonadota</taxon>
        <taxon>Alphaproteobacteria</taxon>
        <taxon>Sphingomonadales</taxon>
        <taxon>Sphingomonadaceae</taxon>
        <taxon>Sphingopyxis</taxon>
    </lineage>
</organism>
<sequence length="144" mass="15897">MKYIDPSFHFDQHASVIPFDRDDRTIVLVTTSRYGDADAIARIKSALPGSEIVSLSHPATGHHPADNHASATPTLTHRQLEILGHLLSGLSNKEIARKLGLSHFTVRNHVSNILRMMGYSCRRTMRSSLGTERVRPDCATSLVA</sequence>
<dbReference type="SMART" id="SM00421">
    <property type="entry name" value="HTH_LUXR"/>
    <property type="match status" value="1"/>
</dbReference>
<dbReference type="Pfam" id="PF00196">
    <property type="entry name" value="GerE"/>
    <property type="match status" value="1"/>
</dbReference>
<protein>
    <recommendedName>
        <fullName evidence="4">HTH luxR-type domain-containing protein</fullName>
    </recommendedName>
</protein>
<keyword evidence="6" id="KW-1185">Reference proteome</keyword>
<dbReference type="EMBL" id="NISK01000001">
    <property type="protein sequence ID" value="OWQ98895.1"/>
    <property type="molecule type" value="Genomic_DNA"/>
</dbReference>
<dbReference type="GO" id="GO:0006355">
    <property type="term" value="P:regulation of DNA-templated transcription"/>
    <property type="evidence" value="ECO:0007669"/>
    <property type="project" value="InterPro"/>
</dbReference>
<keyword evidence="1" id="KW-0805">Transcription regulation</keyword>
<name>A0A246K073_9SPHN</name>
<dbReference type="InterPro" id="IPR000792">
    <property type="entry name" value="Tscrpt_reg_LuxR_C"/>
</dbReference>
<reference evidence="5 6" key="1">
    <citation type="journal article" date="2010" name="Int. J. Syst. Evol. Microbiol.">
        <title>Sphingopyxis bauzanensis sp. nov., a psychrophilic bacterium isolated from soil.</title>
        <authorList>
            <person name="Zhang D.C."/>
            <person name="Liu H.C."/>
            <person name="Xin Y.H."/>
            <person name="Zhou Y.G."/>
            <person name="Schinner F."/>
            <person name="Margesin R."/>
        </authorList>
    </citation>
    <scope>NUCLEOTIDE SEQUENCE [LARGE SCALE GENOMIC DNA]</scope>
    <source>
        <strain evidence="5 6">DSM 22271</strain>
    </source>
</reference>
<accession>A0A246K073</accession>
<evidence type="ECO:0000256" key="2">
    <source>
        <dbReference type="ARBA" id="ARBA00023125"/>
    </source>
</evidence>
<dbReference type="SUPFAM" id="SSF46894">
    <property type="entry name" value="C-terminal effector domain of the bipartite response regulators"/>
    <property type="match status" value="1"/>
</dbReference>
<evidence type="ECO:0000256" key="3">
    <source>
        <dbReference type="ARBA" id="ARBA00023163"/>
    </source>
</evidence>
<keyword evidence="3" id="KW-0804">Transcription</keyword>
<dbReference type="CDD" id="cd06170">
    <property type="entry name" value="LuxR_C_like"/>
    <property type="match status" value="1"/>
</dbReference>
<dbReference type="InterPro" id="IPR016032">
    <property type="entry name" value="Sig_transdc_resp-reg_C-effctor"/>
</dbReference>
<dbReference type="RefSeq" id="WP_088439447.1">
    <property type="nucleotide sequence ID" value="NZ_BMMC01000024.1"/>
</dbReference>
<gene>
    <name evidence="5" type="ORF">CDQ92_01510</name>
</gene>
<feature type="domain" description="HTH luxR-type" evidence="4">
    <location>
        <begin position="68"/>
        <end position="133"/>
    </location>
</feature>
<dbReference type="PROSITE" id="PS50043">
    <property type="entry name" value="HTH_LUXR_2"/>
    <property type="match status" value="1"/>
</dbReference>
<dbReference type="AlphaFoldDB" id="A0A246K073"/>
<evidence type="ECO:0000259" key="4">
    <source>
        <dbReference type="PROSITE" id="PS50043"/>
    </source>
</evidence>
<dbReference type="Gene3D" id="1.10.10.10">
    <property type="entry name" value="Winged helix-like DNA-binding domain superfamily/Winged helix DNA-binding domain"/>
    <property type="match status" value="1"/>
</dbReference>
<evidence type="ECO:0000256" key="1">
    <source>
        <dbReference type="ARBA" id="ARBA00023015"/>
    </source>
</evidence>
<dbReference type="PRINTS" id="PR00038">
    <property type="entry name" value="HTHLUXR"/>
</dbReference>
<dbReference type="PANTHER" id="PTHR44688">
    <property type="entry name" value="DNA-BINDING TRANSCRIPTIONAL ACTIVATOR DEVR_DOSR"/>
    <property type="match status" value="1"/>
</dbReference>
<dbReference type="PANTHER" id="PTHR44688:SF16">
    <property type="entry name" value="DNA-BINDING TRANSCRIPTIONAL ACTIVATOR DEVR_DOSR"/>
    <property type="match status" value="1"/>
</dbReference>
<dbReference type="OrthoDB" id="9814495at2"/>
<dbReference type="InterPro" id="IPR036388">
    <property type="entry name" value="WH-like_DNA-bd_sf"/>
</dbReference>
<keyword evidence="2" id="KW-0238">DNA-binding</keyword>
<dbReference type="Proteomes" id="UP000197361">
    <property type="component" value="Unassembled WGS sequence"/>
</dbReference>
<comment type="caution">
    <text evidence="5">The sequence shown here is derived from an EMBL/GenBank/DDBJ whole genome shotgun (WGS) entry which is preliminary data.</text>
</comment>
<evidence type="ECO:0000313" key="6">
    <source>
        <dbReference type="Proteomes" id="UP000197361"/>
    </source>
</evidence>
<evidence type="ECO:0000313" key="5">
    <source>
        <dbReference type="EMBL" id="OWQ98895.1"/>
    </source>
</evidence>
<proteinExistence type="predicted"/>
<dbReference type="GO" id="GO:0003677">
    <property type="term" value="F:DNA binding"/>
    <property type="evidence" value="ECO:0007669"/>
    <property type="project" value="UniProtKB-KW"/>
</dbReference>